<name>L0FCI3_DESDL</name>
<dbReference type="HOGENOM" id="CLU_3060844_0_0_9"/>
<gene>
    <name evidence="1" type="ordered locus">Desdi_3259</name>
</gene>
<protein>
    <submittedName>
        <fullName evidence="1">Uncharacterized protein</fullName>
    </submittedName>
</protein>
<dbReference type="Proteomes" id="UP000010797">
    <property type="component" value="Chromosome"/>
</dbReference>
<proteinExistence type="predicted"/>
<evidence type="ECO:0000313" key="1">
    <source>
        <dbReference type="EMBL" id="AGA70653.1"/>
    </source>
</evidence>
<dbReference type="RefSeq" id="WP_015263612.1">
    <property type="nucleotide sequence ID" value="NC_019903.1"/>
</dbReference>
<reference evidence="2" key="1">
    <citation type="submission" date="2012-02" db="EMBL/GenBank/DDBJ databases">
        <title>Complete sequence of Desulfitobacterium dichloroeliminans LMG P-21439.</title>
        <authorList>
            <person name="Lucas S."/>
            <person name="Han J."/>
            <person name="Lapidus A."/>
            <person name="Cheng J.-F."/>
            <person name="Goodwin L."/>
            <person name="Pitluck S."/>
            <person name="Peters L."/>
            <person name="Ovchinnikova G."/>
            <person name="Teshima H."/>
            <person name="Detter J.C."/>
            <person name="Han C."/>
            <person name="Tapia R."/>
            <person name="Land M."/>
            <person name="Hauser L."/>
            <person name="Kyrpides N."/>
            <person name="Ivanova N."/>
            <person name="Pagani I."/>
            <person name="Kruse T."/>
            <person name="de Vos W.M."/>
            <person name="Boon N."/>
            <person name="Smidt H."/>
            <person name="Woyke T."/>
        </authorList>
    </citation>
    <scope>NUCLEOTIDE SEQUENCE [LARGE SCALE GENOMIC DNA]</scope>
    <source>
        <strain evidence="2">LMG P-21439 / DCA1</strain>
    </source>
</reference>
<sequence>MTIEAIHESDQLKENQLKDQQRVDNSYQVVCSECHRTVIYSGEGGEVYLIVCDQCEGL</sequence>
<dbReference type="KEGG" id="ddl:Desdi_3259"/>
<keyword evidence="2" id="KW-1185">Reference proteome</keyword>
<accession>L0FCI3</accession>
<dbReference type="AlphaFoldDB" id="L0FCI3"/>
<dbReference type="EMBL" id="CP003344">
    <property type="protein sequence ID" value="AGA70653.1"/>
    <property type="molecule type" value="Genomic_DNA"/>
</dbReference>
<evidence type="ECO:0000313" key="2">
    <source>
        <dbReference type="Proteomes" id="UP000010797"/>
    </source>
</evidence>
<organism evidence="1 2">
    <name type="scientific">Desulfitobacterium dichloroeliminans (strain LMG P-21439 / DCA1)</name>
    <dbReference type="NCBI Taxonomy" id="871963"/>
    <lineage>
        <taxon>Bacteria</taxon>
        <taxon>Bacillati</taxon>
        <taxon>Bacillota</taxon>
        <taxon>Clostridia</taxon>
        <taxon>Eubacteriales</taxon>
        <taxon>Desulfitobacteriaceae</taxon>
        <taxon>Desulfitobacterium</taxon>
    </lineage>
</organism>